<dbReference type="InterPro" id="IPR007357">
    <property type="entry name" value="PhrB-like"/>
</dbReference>
<dbReference type="Pfam" id="PF04244">
    <property type="entry name" value="DPRP"/>
    <property type="match status" value="1"/>
</dbReference>
<dbReference type="SUPFAM" id="SSF48173">
    <property type="entry name" value="Cryptochrome/photolyase FAD-binding domain"/>
    <property type="match status" value="1"/>
</dbReference>
<gene>
    <name evidence="1" type="ORF">F4827_003161</name>
</gene>
<dbReference type="InterPro" id="IPR052551">
    <property type="entry name" value="UV-DNA_repair_photolyase"/>
</dbReference>
<keyword evidence="1" id="KW-0456">Lyase</keyword>
<dbReference type="EMBL" id="JACHBW010000008">
    <property type="protein sequence ID" value="MBB6103306.1"/>
    <property type="molecule type" value="Genomic_DNA"/>
</dbReference>
<comment type="caution">
    <text evidence="1">The sequence shown here is derived from an EMBL/GenBank/DDBJ whole genome shotgun (WGS) entry which is preliminary data.</text>
</comment>
<reference evidence="1 2" key="1">
    <citation type="submission" date="2020-08" db="EMBL/GenBank/DDBJ databases">
        <title>Above-ground endophytic microbial communities from plants in different locations in the United States.</title>
        <authorList>
            <person name="Frank C."/>
        </authorList>
    </citation>
    <scope>NUCLEOTIDE SEQUENCE [LARGE SCALE GENOMIC DNA]</scope>
    <source>
        <strain evidence="1 2">WP4_2_2</strain>
    </source>
</reference>
<accession>A0A7W9TXN4</accession>
<dbReference type="Gene3D" id="1.25.40.80">
    <property type="match status" value="1"/>
</dbReference>
<dbReference type="Gene3D" id="1.10.579.10">
    <property type="entry name" value="DNA Cyclobutane Dipyrimidine Photolyase, subunit A, domain 3"/>
    <property type="match status" value="1"/>
</dbReference>
<dbReference type="InterPro" id="IPR014729">
    <property type="entry name" value="Rossmann-like_a/b/a_fold"/>
</dbReference>
<evidence type="ECO:0000313" key="2">
    <source>
        <dbReference type="Proteomes" id="UP000571554"/>
    </source>
</evidence>
<dbReference type="GO" id="GO:0016829">
    <property type="term" value="F:lyase activity"/>
    <property type="evidence" value="ECO:0007669"/>
    <property type="project" value="UniProtKB-KW"/>
</dbReference>
<dbReference type="PANTHER" id="PTHR38657">
    <property type="entry name" value="SLR1343 PROTEIN"/>
    <property type="match status" value="1"/>
</dbReference>
<dbReference type="Proteomes" id="UP000571554">
    <property type="component" value="Unassembled WGS sequence"/>
</dbReference>
<keyword evidence="2" id="KW-1185">Reference proteome</keyword>
<dbReference type="AlphaFoldDB" id="A0A7W9TXN4"/>
<protein>
    <submittedName>
        <fullName evidence="1">Deoxyribodipyrimidine photolyase-related protein</fullName>
    </submittedName>
</protein>
<evidence type="ECO:0000313" key="1">
    <source>
        <dbReference type="EMBL" id="MBB6103306.1"/>
    </source>
</evidence>
<proteinExistence type="predicted"/>
<dbReference type="Gene3D" id="3.40.50.620">
    <property type="entry name" value="HUPs"/>
    <property type="match status" value="1"/>
</dbReference>
<dbReference type="InterPro" id="IPR036134">
    <property type="entry name" value="Crypto/Photolyase_FAD-like_sf"/>
</dbReference>
<sequence>MCSLRPVDDMAAGVGEELGRRALLFERMPAPPATGANMTRRLVLVLGDQLDPDASAFDDFDPARDAVWMAEVAEESTHVWSSKPRIACFLAAMRHFAVTLARAGHTVHYTRLDDRSNRGTLAAELLAAIDRLAPESLVMTAPGDYRVLAALRETAAARGLALDVREDRHFFCTVREFAAHARGRKQLRLEFFYRELRKRHAILMDGEEPCGGRWNFDDENRNAFARTGPAGLPELPRFEPDTLTREVLALVEQRFAGHPGQLATFAWPVTREQALQALERFVAQRLPSFGRWQDALWPGEPWLWHSQLSAALNLKLLTPREVVDAAQTAWIEGRAPLESVEGFIRQILGWREYVRGIYWTQMPRYIESNALDAQLPLPDFYWSGHTPMACLADAIGQTLKHGYAHHIQRLMVTGLYALLLGVNPRAVHAWYLAVYVDAVEWVELPNTLGMSQAADGGLMASKPYIASGRYIERMSAGSLCGRCRFRPAERTGEHACPFTTLYWDFLMRHEALLAANPRMTMQVRNLARVGADERMRIMARAASIRAGALTQ</sequence>
<name>A0A7W9TXN4_9BURK</name>
<organism evidence="1 2">
    <name type="scientific">Paraburkholderia bannensis</name>
    <dbReference type="NCBI Taxonomy" id="765414"/>
    <lineage>
        <taxon>Bacteria</taxon>
        <taxon>Pseudomonadati</taxon>
        <taxon>Pseudomonadota</taxon>
        <taxon>Betaproteobacteria</taxon>
        <taxon>Burkholderiales</taxon>
        <taxon>Burkholderiaceae</taxon>
        <taxon>Paraburkholderia</taxon>
    </lineage>
</organism>
<dbReference type="Gene3D" id="1.10.10.1710">
    <property type="entry name" value="Deoxyribodipyrimidine photolyase-related"/>
    <property type="match status" value="1"/>
</dbReference>
<dbReference type="PANTHER" id="PTHR38657:SF1">
    <property type="entry name" value="SLR1343 PROTEIN"/>
    <property type="match status" value="1"/>
</dbReference>